<dbReference type="GO" id="GO:0016887">
    <property type="term" value="F:ATP hydrolysis activity"/>
    <property type="evidence" value="ECO:0007669"/>
    <property type="project" value="InterPro"/>
</dbReference>
<keyword evidence="1 7" id="KW-0690">Ribosome biogenesis</keyword>
<evidence type="ECO:0000256" key="7">
    <source>
        <dbReference type="HAMAP-Rule" id="MF_00039"/>
    </source>
</evidence>
<evidence type="ECO:0000256" key="6">
    <source>
        <dbReference type="ARBA" id="ARBA00022840"/>
    </source>
</evidence>
<comment type="caution">
    <text evidence="7">Lacks conserved residue(s) required for the propagation of feature annotation.</text>
</comment>
<comment type="similarity">
    <text evidence="7">Belongs to the adenylate kinase family. AK6 subfamily.</text>
</comment>
<dbReference type="GO" id="GO:0042274">
    <property type="term" value="P:ribosomal small subunit biogenesis"/>
    <property type="evidence" value="ECO:0007669"/>
    <property type="project" value="UniProtKB-UniRule"/>
</dbReference>
<accession>A0A8T5UXS0</accession>
<keyword evidence="3 7" id="KW-0808">Transferase</keyword>
<keyword evidence="4 7" id="KW-0547">Nucleotide-binding</keyword>
<dbReference type="GO" id="GO:0005524">
    <property type="term" value="F:ATP binding"/>
    <property type="evidence" value="ECO:0007669"/>
    <property type="project" value="UniProtKB-UniRule"/>
</dbReference>
<keyword evidence="9" id="KW-1185">Reference proteome</keyword>
<sequence>MTAVLITGTPGTGKTTVSRIVAEKLETSLLAVNDLVDEKHIYNEIDAEKGYKVVDLDTLLNEIKIIVENSDKDHIIVEGHLAHEFSSDVVDMVIVLRARPDILRKRLNKRGWSDSKVYENLEAEALDICTFEAVEIHGKKVNELDTSDINVEEVADIVIEIINYKKHFPPGNLNFLEELYGI</sequence>
<comment type="subunit">
    <text evidence="7">Interacts with uS11. Not a structural component of 40S pre-ribosomes, but transiently interacts with them by binding to uS11.</text>
</comment>
<comment type="caution">
    <text evidence="8">The sequence shown here is derived from an EMBL/GenBank/DDBJ whole genome shotgun (WGS) entry which is preliminary data.</text>
</comment>
<keyword evidence="5 7" id="KW-0418">Kinase</keyword>
<gene>
    <name evidence="8" type="ORF">K8N75_07965</name>
</gene>
<dbReference type="InterPro" id="IPR020618">
    <property type="entry name" value="Adenyl_kinase_AK6"/>
</dbReference>
<protein>
    <recommendedName>
        <fullName evidence="7">Putative adenylate kinase</fullName>
        <shortName evidence="7">AK</shortName>
        <ecNumber evidence="7">2.7.4.3</ecNumber>
    </recommendedName>
    <alternativeName>
        <fullName evidence="7">ATP-AMP transphosphorylase</fullName>
    </alternativeName>
</protein>
<dbReference type="EMBL" id="JAIOUQ010000009">
    <property type="protein sequence ID" value="MBZ2165970.1"/>
    <property type="molecule type" value="Genomic_DNA"/>
</dbReference>
<dbReference type="SUPFAM" id="SSF52540">
    <property type="entry name" value="P-loop containing nucleoside triphosphate hydrolases"/>
    <property type="match status" value="1"/>
</dbReference>
<name>A0A8T5UXS0_9EURY</name>
<keyword evidence="6 7" id="KW-0067">ATP-binding</keyword>
<dbReference type="GO" id="GO:0006364">
    <property type="term" value="P:rRNA processing"/>
    <property type="evidence" value="ECO:0007669"/>
    <property type="project" value="UniProtKB-KW"/>
</dbReference>
<evidence type="ECO:0000313" key="8">
    <source>
        <dbReference type="EMBL" id="MBZ2165970.1"/>
    </source>
</evidence>
<keyword evidence="2 7" id="KW-0698">rRNA processing</keyword>
<proteinExistence type="inferred from homology"/>
<feature type="region of interest" description="LID" evidence="7">
    <location>
        <begin position="109"/>
        <end position="119"/>
    </location>
</feature>
<evidence type="ECO:0000256" key="5">
    <source>
        <dbReference type="ARBA" id="ARBA00022777"/>
    </source>
</evidence>
<dbReference type="PANTHER" id="PTHR12595">
    <property type="entry name" value="POS9-ACTIVATING FACTOR FAP7-RELATED"/>
    <property type="match status" value="1"/>
</dbReference>
<evidence type="ECO:0000256" key="2">
    <source>
        <dbReference type="ARBA" id="ARBA00022552"/>
    </source>
</evidence>
<comment type="function">
    <text evidence="7">Broad-specificity nucleoside monophosphate (NMP) kinase that catalyzes the reversible transfer of the terminal phosphate group between nucleoside triphosphates and monophosphates. Has also ATPase activity. Involved in the late maturation steps of the 30S ribosomal particles, specifically 16S rRNA maturation. While NMP activity is not required for ribosome maturation, ATPase activity is. Associates transiently with small ribosomal subunit protein uS11. ATP hydrolysis breaks the interaction with uS11. May temporarily remove uS11 from the ribosome to enable a conformational change of the ribosomal RNA that is needed for the final maturation step of the small ribosomal subunit.</text>
</comment>
<evidence type="ECO:0000256" key="1">
    <source>
        <dbReference type="ARBA" id="ARBA00022517"/>
    </source>
</evidence>
<organism evidence="8 9">
    <name type="scientific">Methanobacterium spitsbergense</name>
    <dbReference type="NCBI Taxonomy" id="2874285"/>
    <lineage>
        <taxon>Archaea</taxon>
        <taxon>Methanobacteriati</taxon>
        <taxon>Methanobacteriota</taxon>
        <taxon>Methanomada group</taxon>
        <taxon>Methanobacteria</taxon>
        <taxon>Methanobacteriales</taxon>
        <taxon>Methanobacteriaceae</taxon>
        <taxon>Methanobacterium</taxon>
    </lineage>
</organism>
<feature type="binding site" evidence="7">
    <location>
        <position position="16"/>
    </location>
    <ligand>
        <name>ATP</name>
        <dbReference type="ChEBI" id="CHEBI:30616"/>
    </ligand>
</feature>
<feature type="binding site" evidence="7">
    <location>
        <position position="14"/>
    </location>
    <ligand>
        <name>ATP</name>
        <dbReference type="ChEBI" id="CHEBI:30616"/>
    </ligand>
</feature>
<dbReference type="EC" id="2.7.4.3" evidence="7"/>
<evidence type="ECO:0000313" key="9">
    <source>
        <dbReference type="Proteomes" id="UP000825933"/>
    </source>
</evidence>
<comment type="catalytic activity">
    <reaction evidence="7">
        <text>ATP + H2O = ADP + phosphate + H(+)</text>
        <dbReference type="Rhea" id="RHEA:13065"/>
        <dbReference type="ChEBI" id="CHEBI:15377"/>
        <dbReference type="ChEBI" id="CHEBI:15378"/>
        <dbReference type="ChEBI" id="CHEBI:30616"/>
        <dbReference type="ChEBI" id="CHEBI:43474"/>
        <dbReference type="ChEBI" id="CHEBI:456216"/>
    </reaction>
</comment>
<feature type="binding site" evidence="7">
    <location>
        <position position="15"/>
    </location>
    <ligand>
        <name>ATP</name>
        <dbReference type="ChEBI" id="CHEBI:30616"/>
    </ligand>
</feature>
<dbReference type="Proteomes" id="UP000825933">
    <property type="component" value="Unassembled WGS sequence"/>
</dbReference>
<dbReference type="InterPro" id="IPR027417">
    <property type="entry name" value="P-loop_NTPase"/>
</dbReference>
<dbReference type="Gene3D" id="3.40.50.300">
    <property type="entry name" value="P-loop containing nucleotide triphosphate hydrolases"/>
    <property type="match status" value="1"/>
</dbReference>
<feature type="binding site" evidence="7">
    <location>
        <position position="13"/>
    </location>
    <ligand>
        <name>ATP</name>
        <dbReference type="ChEBI" id="CHEBI:30616"/>
    </ligand>
</feature>
<dbReference type="GO" id="GO:0004017">
    <property type="term" value="F:AMP kinase activity"/>
    <property type="evidence" value="ECO:0007669"/>
    <property type="project" value="UniProtKB-UniRule"/>
</dbReference>
<dbReference type="Pfam" id="PF13238">
    <property type="entry name" value="AAA_18"/>
    <property type="match status" value="1"/>
</dbReference>
<dbReference type="PANTHER" id="PTHR12595:SF0">
    <property type="entry name" value="ADENYLATE KINASE ISOENZYME 6"/>
    <property type="match status" value="1"/>
</dbReference>
<comment type="catalytic activity">
    <reaction evidence="7">
        <text>AMP + ATP = 2 ADP</text>
        <dbReference type="Rhea" id="RHEA:12973"/>
        <dbReference type="ChEBI" id="CHEBI:30616"/>
        <dbReference type="ChEBI" id="CHEBI:456215"/>
        <dbReference type="ChEBI" id="CHEBI:456216"/>
        <dbReference type="EC" id="2.7.4.3"/>
    </reaction>
</comment>
<feature type="binding site" evidence="7">
    <location>
        <position position="11"/>
    </location>
    <ligand>
        <name>ATP</name>
        <dbReference type="ChEBI" id="CHEBI:30616"/>
    </ligand>
</feature>
<feature type="binding site" evidence="7">
    <location>
        <position position="110"/>
    </location>
    <ligand>
        <name>ATP</name>
        <dbReference type="ChEBI" id="CHEBI:30616"/>
    </ligand>
</feature>
<evidence type="ECO:0000256" key="4">
    <source>
        <dbReference type="ARBA" id="ARBA00022741"/>
    </source>
</evidence>
<evidence type="ECO:0000256" key="3">
    <source>
        <dbReference type="ARBA" id="ARBA00022679"/>
    </source>
</evidence>
<dbReference type="AlphaFoldDB" id="A0A8T5UXS0"/>
<dbReference type="RefSeq" id="WP_223791563.1">
    <property type="nucleotide sequence ID" value="NZ_JAIOUQ010000009.1"/>
</dbReference>
<reference evidence="9" key="1">
    <citation type="journal article" date="2022" name="Microbiol. Resour. Announc.">
        <title>Draft Genome Sequence of a Methanogenic Archaeon from West Spitsbergen Permafrost.</title>
        <authorList>
            <person name="Trubitsyn V."/>
            <person name="Rivkina E."/>
            <person name="Shcherbakova V."/>
        </authorList>
    </citation>
    <scope>NUCLEOTIDE SEQUENCE [LARGE SCALE GENOMIC DNA]</scope>
    <source>
        <strain evidence="9">VT</strain>
    </source>
</reference>
<dbReference type="HAMAP" id="MF_00039">
    <property type="entry name" value="Adenylate_kinase_AK6"/>
    <property type="match status" value="1"/>
</dbReference>